<feature type="compositionally biased region" description="Basic and acidic residues" evidence="1">
    <location>
        <begin position="168"/>
        <end position="182"/>
    </location>
</feature>
<keyword evidence="4" id="KW-1185">Reference proteome</keyword>
<evidence type="ECO:0000313" key="3">
    <source>
        <dbReference type="EMBL" id="UJO25149.1"/>
    </source>
</evidence>
<dbReference type="OrthoDB" id="5549573at2759"/>
<dbReference type="EMBL" id="CP090175">
    <property type="protein sequence ID" value="UJO25149.1"/>
    <property type="molecule type" value="Genomic_DNA"/>
</dbReference>
<dbReference type="Proteomes" id="UP000756132">
    <property type="component" value="Chromosome 13"/>
</dbReference>
<evidence type="ECO:0000256" key="1">
    <source>
        <dbReference type="SAM" id="MobiDB-lite"/>
    </source>
</evidence>
<evidence type="ECO:0000313" key="4">
    <source>
        <dbReference type="Proteomes" id="UP000756132"/>
    </source>
</evidence>
<dbReference type="AlphaFoldDB" id="A0A9Q8UWK4"/>
<feature type="domain" description="Endonuclease/exonuclease/phosphatase" evidence="2">
    <location>
        <begin position="6"/>
        <end position="52"/>
    </location>
</feature>
<protein>
    <recommendedName>
        <fullName evidence="2">Endonuclease/exonuclease/phosphatase domain-containing protein</fullName>
    </recommendedName>
</protein>
<feature type="region of interest" description="Disordered" evidence="1">
    <location>
        <begin position="150"/>
        <end position="182"/>
    </location>
</feature>
<name>A0A9Q8UWK4_PASFU</name>
<reference evidence="3" key="1">
    <citation type="submission" date="2021-12" db="EMBL/GenBank/DDBJ databases">
        <authorList>
            <person name="Zaccaron A."/>
            <person name="Stergiopoulos I."/>
        </authorList>
    </citation>
    <scope>NUCLEOTIDE SEQUENCE</scope>
    <source>
        <strain evidence="3">Race5_Kim</strain>
    </source>
</reference>
<sequence length="182" mass="21137">MHLVTPKGLTTWSQRASSSTIDLCFASHDLQQKVTRCWVNQDLESSSDHLPIQVEFETQTQQEGDLEPQLAWKAANWEQIRQDLEQKLAGLETRRLETALDIDQAVAELVRTMQETAAAHTREKKQSLYQKPFWTKECSEKVKAARQARRALTQSHSQEAWDRYNQATRDKKAQIKRDKMLE</sequence>
<evidence type="ECO:0000259" key="2">
    <source>
        <dbReference type="Pfam" id="PF14529"/>
    </source>
</evidence>
<dbReference type="InterPro" id="IPR005135">
    <property type="entry name" value="Endo/exonuclease/phosphatase"/>
</dbReference>
<reference evidence="3" key="2">
    <citation type="journal article" date="2022" name="Microb. Genom.">
        <title>A chromosome-scale genome assembly of the tomato pathogen Cladosporium fulvum reveals a compartmentalized genome architecture and the presence of a dispensable chromosome.</title>
        <authorList>
            <person name="Zaccaron A.Z."/>
            <person name="Chen L.H."/>
            <person name="Samaras A."/>
            <person name="Stergiopoulos I."/>
        </authorList>
    </citation>
    <scope>NUCLEOTIDE SEQUENCE</scope>
    <source>
        <strain evidence="3">Race5_Kim</strain>
    </source>
</reference>
<accession>A0A9Q8UWK4</accession>
<dbReference type="GO" id="GO:0003824">
    <property type="term" value="F:catalytic activity"/>
    <property type="evidence" value="ECO:0007669"/>
    <property type="project" value="InterPro"/>
</dbReference>
<gene>
    <name evidence="3" type="ORF">CLAFUR5_14596</name>
</gene>
<dbReference type="InterPro" id="IPR036691">
    <property type="entry name" value="Endo/exonu/phosph_ase_sf"/>
</dbReference>
<dbReference type="Gene3D" id="3.60.10.10">
    <property type="entry name" value="Endonuclease/exonuclease/phosphatase"/>
    <property type="match status" value="1"/>
</dbReference>
<proteinExistence type="predicted"/>
<dbReference type="Pfam" id="PF14529">
    <property type="entry name" value="Exo_endo_phos_2"/>
    <property type="match status" value="1"/>
</dbReference>
<organism evidence="3 4">
    <name type="scientific">Passalora fulva</name>
    <name type="common">Tomato leaf mold</name>
    <name type="synonym">Cladosporium fulvum</name>
    <dbReference type="NCBI Taxonomy" id="5499"/>
    <lineage>
        <taxon>Eukaryota</taxon>
        <taxon>Fungi</taxon>
        <taxon>Dikarya</taxon>
        <taxon>Ascomycota</taxon>
        <taxon>Pezizomycotina</taxon>
        <taxon>Dothideomycetes</taxon>
        <taxon>Dothideomycetidae</taxon>
        <taxon>Mycosphaerellales</taxon>
        <taxon>Mycosphaerellaceae</taxon>
        <taxon>Fulvia</taxon>
    </lineage>
</organism>
<dbReference type="SUPFAM" id="SSF56219">
    <property type="entry name" value="DNase I-like"/>
    <property type="match status" value="1"/>
</dbReference>